<dbReference type="AlphaFoldDB" id="A0A939PQE5"/>
<protein>
    <submittedName>
        <fullName evidence="2">Uncharacterized protein</fullName>
    </submittedName>
</protein>
<dbReference type="RefSeq" id="WP_208261285.1">
    <property type="nucleotide sequence ID" value="NZ_JAGEOJ010000019.1"/>
</dbReference>
<name>A0A939PQE5_9ACTN</name>
<accession>A0A939PQE5</accession>
<organism evidence="2 3">
    <name type="scientific">Actinomadura barringtoniae</name>
    <dbReference type="NCBI Taxonomy" id="1427535"/>
    <lineage>
        <taxon>Bacteria</taxon>
        <taxon>Bacillati</taxon>
        <taxon>Actinomycetota</taxon>
        <taxon>Actinomycetes</taxon>
        <taxon>Streptosporangiales</taxon>
        <taxon>Thermomonosporaceae</taxon>
        <taxon>Actinomadura</taxon>
    </lineage>
</organism>
<evidence type="ECO:0000313" key="2">
    <source>
        <dbReference type="EMBL" id="MBO2453274.1"/>
    </source>
</evidence>
<dbReference type="Proteomes" id="UP000669179">
    <property type="component" value="Unassembled WGS sequence"/>
</dbReference>
<feature type="signal peptide" evidence="1">
    <location>
        <begin position="1"/>
        <end position="23"/>
    </location>
</feature>
<proteinExistence type="predicted"/>
<gene>
    <name evidence="2" type="ORF">J4573_39695</name>
</gene>
<feature type="chain" id="PRO_5038438382" evidence="1">
    <location>
        <begin position="24"/>
        <end position="93"/>
    </location>
</feature>
<dbReference type="EMBL" id="JAGEOJ010000019">
    <property type="protein sequence ID" value="MBO2453274.1"/>
    <property type="molecule type" value="Genomic_DNA"/>
</dbReference>
<keyword evidence="1" id="KW-0732">Signal</keyword>
<comment type="caution">
    <text evidence="2">The sequence shown here is derived from an EMBL/GenBank/DDBJ whole genome shotgun (WGS) entry which is preliminary data.</text>
</comment>
<reference evidence="2" key="1">
    <citation type="submission" date="2021-03" db="EMBL/GenBank/DDBJ databases">
        <authorList>
            <person name="Kanchanasin P."/>
            <person name="Saeng-In P."/>
            <person name="Phongsopitanun W."/>
            <person name="Yuki M."/>
            <person name="Kudo T."/>
            <person name="Ohkuma M."/>
            <person name="Tanasupawat S."/>
        </authorList>
    </citation>
    <scope>NUCLEOTIDE SEQUENCE</scope>
    <source>
        <strain evidence="2">GKU 128</strain>
    </source>
</reference>
<sequence>MNARRPLASVATFGILAAGGLMAATAPAHAAADSPKCKHPCSSKPGKGWHYLDYYFWKDDCAADGAKGVRHDIWKKYKCKGSLWTDYDLWVKY</sequence>
<keyword evidence="3" id="KW-1185">Reference proteome</keyword>
<evidence type="ECO:0000313" key="3">
    <source>
        <dbReference type="Proteomes" id="UP000669179"/>
    </source>
</evidence>
<evidence type="ECO:0000256" key="1">
    <source>
        <dbReference type="SAM" id="SignalP"/>
    </source>
</evidence>